<dbReference type="PANTHER" id="PTHR46471">
    <property type="entry name" value="CHITIN DEACETYLASE"/>
    <property type="match status" value="1"/>
</dbReference>
<comment type="cofactor">
    <cofactor evidence="1">
        <name>Co(2+)</name>
        <dbReference type="ChEBI" id="CHEBI:48828"/>
    </cofactor>
</comment>
<comment type="caution">
    <text evidence="8">The sequence shown here is derived from an EMBL/GenBank/DDBJ whole genome shotgun (WGS) entry which is preliminary data.</text>
</comment>
<keyword evidence="4 8" id="KW-0378">Hydrolase</keyword>
<dbReference type="GO" id="GO:0046872">
    <property type="term" value="F:metal ion binding"/>
    <property type="evidence" value="ECO:0007669"/>
    <property type="project" value="UniProtKB-KW"/>
</dbReference>
<dbReference type="Proteomes" id="UP000193920">
    <property type="component" value="Unassembled WGS sequence"/>
</dbReference>
<dbReference type="STRING" id="1754190.A0A1Y2DM58"/>
<evidence type="ECO:0000256" key="5">
    <source>
        <dbReference type="ARBA" id="ARBA00023277"/>
    </source>
</evidence>
<dbReference type="SUPFAM" id="SSF88713">
    <property type="entry name" value="Glycoside hydrolase/deacetylase"/>
    <property type="match status" value="1"/>
</dbReference>
<dbReference type="EMBL" id="MCOG01000062">
    <property type="protein sequence ID" value="ORY60352.1"/>
    <property type="molecule type" value="Genomic_DNA"/>
</dbReference>
<sequence>MRLLNSISLGLVAAMAVNASKIFSCKEKNTMALTFDDGPYEYTSELLDTLDEAGIKATFFINGENWWKDLATSSSKQKIIKKAVKGGHQIASHTWAHEIPQGKENIKKALTKLDDLVDKVAGVRPKYFRAPQGHCDGECIKYIESLGYKIIQWDLDTNDWDYKYPGLTETQQRAKRVEESKKILKKHWDEKKKNYLVLMHDVHKHTVKEIVPWLIKNAPSKYKFVTVAECLGDKDGAYNKKGFIKSYVAGNSTETTNANANANANVNATSTVAPVPTTNLTQPIVATNTPIVSNTNANLNTSGAMTNSYNAIALVTFLLYTIYMLF</sequence>
<dbReference type="PANTHER" id="PTHR46471:SF9">
    <property type="entry name" value="CHITIN DEACETYLASE"/>
    <property type="match status" value="1"/>
</dbReference>
<name>A0A1Y2DM58_9FUNG</name>
<evidence type="ECO:0000256" key="1">
    <source>
        <dbReference type="ARBA" id="ARBA00001941"/>
    </source>
</evidence>
<dbReference type="AlphaFoldDB" id="A0A1Y2DM58"/>
<protein>
    <submittedName>
        <fullName evidence="8">Glycoside hydrolase/deacetylase</fullName>
    </submittedName>
</protein>
<evidence type="ECO:0000313" key="9">
    <source>
        <dbReference type="Proteomes" id="UP000193920"/>
    </source>
</evidence>
<reference evidence="8 9" key="1">
    <citation type="submission" date="2016-08" db="EMBL/GenBank/DDBJ databases">
        <title>A Parts List for Fungal Cellulosomes Revealed by Comparative Genomics.</title>
        <authorList>
            <consortium name="DOE Joint Genome Institute"/>
            <person name="Haitjema C.H."/>
            <person name="Gilmore S.P."/>
            <person name="Henske J.K."/>
            <person name="Solomon K.V."/>
            <person name="De Groot R."/>
            <person name="Kuo A."/>
            <person name="Mondo S.J."/>
            <person name="Salamov A.A."/>
            <person name="Labutti K."/>
            <person name="Zhao Z."/>
            <person name="Chiniquy J."/>
            <person name="Barry K."/>
            <person name="Brewer H.M."/>
            <person name="Purvine S.O."/>
            <person name="Wright A.T."/>
            <person name="Boxma B."/>
            <person name="Van Alen T."/>
            <person name="Hackstein J.H."/>
            <person name="Baker S.E."/>
            <person name="Grigoriev I.V."/>
            <person name="O'Malley M.A."/>
        </authorList>
    </citation>
    <scope>NUCLEOTIDE SEQUENCE [LARGE SCALE GENOMIC DNA]</scope>
    <source>
        <strain evidence="8 9">G1</strain>
    </source>
</reference>
<feature type="chain" id="PRO_5010989680" evidence="6">
    <location>
        <begin position="20"/>
        <end position="326"/>
    </location>
</feature>
<dbReference type="OrthoDB" id="2111395at2759"/>
<evidence type="ECO:0000256" key="4">
    <source>
        <dbReference type="ARBA" id="ARBA00022801"/>
    </source>
</evidence>
<dbReference type="GO" id="GO:0005975">
    <property type="term" value="P:carbohydrate metabolic process"/>
    <property type="evidence" value="ECO:0007669"/>
    <property type="project" value="InterPro"/>
</dbReference>
<keyword evidence="2" id="KW-0479">Metal-binding</keyword>
<organism evidence="8 9">
    <name type="scientific">Neocallimastix californiae</name>
    <dbReference type="NCBI Taxonomy" id="1754190"/>
    <lineage>
        <taxon>Eukaryota</taxon>
        <taxon>Fungi</taxon>
        <taxon>Fungi incertae sedis</taxon>
        <taxon>Chytridiomycota</taxon>
        <taxon>Chytridiomycota incertae sedis</taxon>
        <taxon>Neocallimastigomycetes</taxon>
        <taxon>Neocallimastigales</taxon>
        <taxon>Neocallimastigaceae</taxon>
        <taxon>Neocallimastix</taxon>
    </lineage>
</organism>
<feature type="domain" description="NodB homology" evidence="7">
    <location>
        <begin position="29"/>
        <end position="227"/>
    </location>
</feature>
<dbReference type="Gene3D" id="3.20.20.370">
    <property type="entry name" value="Glycoside hydrolase/deacetylase"/>
    <property type="match status" value="1"/>
</dbReference>
<accession>A0A1Y2DM58</accession>
<evidence type="ECO:0000256" key="6">
    <source>
        <dbReference type="SAM" id="SignalP"/>
    </source>
</evidence>
<evidence type="ECO:0000256" key="2">
    <source>
        <dbReference type="ARBA" id="ARBA00022723"/>
    </source>
</evidence>
<keyword evidence="9" id="KW-1185">Reference proteome</keyword>
<keyword evidence="5" id="KW-0119">Carbohydrate metabolism</keyword>
<proteinExistence type="predicted"/>
<evidence type="ECO:0000259" key="7">
    <source>
        <dbReference type="PROSITE" id="PS51677"/>
    </source>
</evidence>
<evidence type="ECO:0000256" key="3">
    <source>
        <dbReference type="ARBA" id="ARBA00022729"/>
    </source>
</evidence>
<dbReference type="PROSITE" id="PS51677">
    <property type="entry name" value="NODB"/>
    <property type="match status" value="1"/>
</dbReference>
<dbReference type="Pfam" id="PF01522">
    <property type="entry name" value="Polysacc_deac_1"/>
    <property type="match status" value="1"/>
</dbReference>
<dbReference type="GO" id="GO:0016810">
    <property type="term" value="F:hydrolase activity, acting on carbon-nitrogen (but not peptide) bonds"/>
    <property type="evidence" value="ECO:0007669"/>
    <property type="project" value="InterPro"/>
</dbReference>
<gene>
    <name evidence="8" type="ORF">LY90DRAFT_701306</name>
</gene>
<keyword evidence="3 6" id="KW-0732">Signal</keyword>
<evidence type="ECO:0000313" key="8">
    <source>
        <dbReference type="EMBL" id="ORY60352.1"/>
    </source>
</evidence>
<dbReference type="InterPro" id="IPR002509">
    <property type="entry name" value="NODB_dom"/>
</dbReference>
<feature type="signal peptide" evidence="6">
    <location>
        <begin position="1"/>
        <end position="19"/>
    </location>
</feature>
<dbReference type="InterPro" id="IPR011330">
    <property type="entry name" value="Glyco_hydro/deAcase_b/a-brl"/>
</dbReference>